<reference evidence="2" key="2">
    <citation type="submission" date="2021-10" db="EMBL/GenBank/DDBJ databases">
        <title>Phylogenomics reveals ancestral predisposition of the termite-cultivated fungus Termitomyces towards a domesticated lifestyle.</title>
        <authorList>
            <person name="Auxier B."/>
            <person name="Grum-Grzhimaylo A."/>
            <person name="Cardenas M.E."/>
            <person name="Lodge J.D."/>
            <person name="Laessoe T."/>
            <person name="Pedersen O."/>
            <person name="Smith M.E."/>
            <person name="Kuyper T.W."/>
            <person name="Franco-Molano E.A."/>
            <person name="Baroni T.J."/>
            <person name="Aanen D.K."/>
        </authorList>
    </citation>
    <scope>NUCLEOTIDE SEQUENCE</scope>
    <source>
        <strain evidence="2">D49</strain>
    </source>
</reference>
<evidence type="ECO:0000313" key="2">
    <source>
        <dbReference type="EMBL" id="KAG5649349.1"/>
    </source>
</evidence>
<protein>
    <submittedName>
        <fullName evidence="2">Uncharacterized protein</fullName>
    </submittedName>
</protein>
<sequence>MSSSTPISPFASARPPPIPLVVLLSATNLFIQQTEPALVHCDLNLTKCCVSFATTKNCFHPYSCSGATSSRDSRSPTPIQTQNRLPSQDSSHNVNIVSELMSGPDESLQRELSSPLSSPPSSRAPSPNPPATPYNLFDGSSCQTECAPLALSKKLRISRPPKAGRSELGKLVNWSESEMKAIKDQARKLIREHLNPSESFSFQDPKKVDIVRKQMIKDFPILDNYENEWPIEHLLMSLLKYSSAHSKESNAKDMVEHVNDLIEISKKAGGRAKRTRS</sequence>
<proteinExistence type="predicted"/>
<feature type="region of interest" description="Disordered" evidence="1">
    <location>
        <begin position="66"/>
        <end position="137"/>
    </location>
</feature>
<reference evidence="2" key="1">
    <citation type="submission" date="2021-02" db="EMBL/GenBank/DDBJ databases">
        <authorList>
            <person name="Nieuwenhuis M."/>
            <person name="Van De Peppel L.J.J."/>
        </authorList>
    </citation>
    <scope>NUCLEOTIDE SEQUENCE</scope>
    <source>
        <strain evidence="2">D49</strain>
    </source>
</reference>
<evidence type="ECO:0000256" key="1">
    <source>
        <dbReference type="SAM" id="MobiDB-lite"/>
    </source>
</evidence>
<comment type="caution">
    <text evidence="2">The sequence shown here is derived from an EMBL/GenBank/DDBJ whole genome shotgun (WGS) entry which is preliminary data.</text>
</comment>
<dbReference type="AlphaFoldDB" id="A0A9P7KH62"/>
<accession>A0A9P7KH62</accession>
<dbReference type="OrthoDB" id="2686745at2759"/>
<gene>
    <name evidence="2" type="ORF">H0H81_004401</name>
</gene>
<keyword evidence="3" id="KW-1185">Reference proteome</keyword>
<dbReference type="Proteomes" id="UP000717328">
    <property type="component" value="Unassembled WGS sequence"/>
</dbReference>
<dbReference type="EMBL" id="JABCKI010001123">
    <property type="protein sequence ID" value="KAG5649349.1"/>
    <property type="molecule type" value="Genomic_DNA"/>
</dbReference>
<feature type="compositionally biased region" description="Low complexity" evidence="1">
    <location>
        <begin position="113"/>
        <end position="125"/>
    </location>
</feature>
<organism evidence="2 3">
    <name type="scientific">Sphagnurus paluster</name>
    <dbReference type="NCBI Taxonomy" id="117069"/>
    <lineage>
        <taxon>Eukaryota</taxon>
        <taxon>Fungi</taxon>
        <taxon>Dikarya</taxon>
        <taxon>Basidiomycota</taxon>
        <taxon>Agaricomycotina</taxon>
        <taxon>Agaricomycetes</taxon>
        <taxon>Agaricomycetidae</taxon>
        <taxon>Agaricales</taxon>
        <taxon>Tricholomatineae</taxon>
        <taxon>Lyophyllaceae</taxon>
        <taxon>Sphagnurus</taxon>
    </lineage>
</organism>
<evidence type="ECO:0000313" key="3">
    <source>
        <dbReference type="Proteomes" id="UP000717328"/>
    </source>
</evidence>
<name>A0A9P7KH62_9AGAR</name>
<feature type="compositionally biased region" description="Polar residues" evidence="1">
    <location>
        <begin position="66"/>
        <end position="96"/>
    </location>
</feature>